<dbReference type="RefSeq" id="WP_185757176.1">
    <property type="nucleotide sequence ID" value="NZ_VFPG01000001.1"/>
</dbReference>
<keyword evidence="5" id="KW-1185">Reference proteome</keyword>
<feature type="domain" description="Orc1-like AAA ATPase" evidence="3">
    <location>
        <begin position="5"/>
        <end position="172"/>
    </location>
</feature>
<proteinExistence type="predicted"/>
<evidence type="ECO:0000256" key="1">
    <source>
        <dbReference type="ARBA" id="ARBA00022741"/>
    </source>
</evidence>
<evidence type="ECO:0000256" key="2">
    <source>
        <dbReference type="ARBA" id="ARBA00022840"/>
    </source>
</evidence>
<keyword evidence="2" id="KW-0067">ATP-binding</keyword>
<dbReference type="EMBL" id="VFPG01000001">
    <property type="protein sequence ID" value="TQM33576.1"/>
    <property type="molecule type" value="Genomic_DNA"/>
</dbReference>
<dbReference type="SUPFAM" id="SSF52540">
    <property type="entry name" value="P-loop containing nucleoside triphosphate hydrolases"/>
    <property type="match status" value="1"/>
</dbReference>
<protein>
    <submittedName>
        <fullName evidence="4">AAA ATPase-like protein</fullName>
    </submittedName>
</protein>
<sequence>MPAIPLIGRDHPAALLREALRRTVSSHGGMTLVSGEAGIGKTALVTEVVGEFGPDAALVLTATAWQGDGTPGFWPWVQVLRGLRRVATPGQWAAVDDAAGNALSHLIGESREGAPASASLFRIGDAVSEALLAACAVRPVFVVIDDLHRADPASLQVLAFVARHLWFERLALVGTVRDTEIAADDHPLRAVFGEVSAAAHTIELTGLDDEQIGSLVTALTGQRPPERIVATLRALTGGNPFLIEQATRLWDAGRPLDSLTPGVRQTLDARLAPLPAAAVDALTTAALLGREFTVPALAASTGRADSTDLLATAVRARLVTNDGDRYAFAHDLIRETLLARLDPAETRARHAAILAALERLPRAVSGATAGDLAHHAHRAGDAVDPERTLRYLLAAAHDACGRLAAREVAAHYAHALELVPDADTELRGRIALGLAAAQRDAGELVAARHTYDSLLATADRAPELFARAALGRHELGMPDPEREAEREIDLMERAHELLLTQRPRTDPLAVRVLAAGTRVRVHTGTARHDTVDRISAETLTLARESGDDTALSDALLARHDAIWQPGTARERLALADELGALGHVGDAALQAGLLRFVALLELGDPRAHTELADLTARAERARSPRYRFVALSRTGALAMVRGRFAEARAAIDDAYALGARLGEVDLVPLWLEQRWTLALFTDDLDEAGSLVGRYRELAGDYTAVPELITAARRGDTERVAHRAADIESLYRVYPRHFHAGVLVAQAHAALVLDDAELRETVRTRLIPYERYWAVVAGGGAVYGPYAYWLGRVCQAAGDTATAAEHFQTAAEVAHRLRAQPWLDAARDQLRLLSHRQPATTPEPKPQPDNEFRFDGAVWVLRFDGRTAHPPDAKGLRDLHVLVGHPGQDIPSLELSSAPDKGIVRAATALGSDPVLDDQAKASYRRRLSTLDAEIDRATDLGRDDRAVELDRERAALLDELRRAAGLAGRTRRLGDDAERARKTVSARIRDALRRLDGVHPELAEHLRACVSLGLVCRYQPQREIRWTL</sequence>
<comment type="caution">
    <text evidence="4">The sequence shown here is derived from an EMBL/GenBank/DDBJ whole genome shotgun (WGS) entry which is preliminary data.</text>
</comment>
<evidence type="ECO:0000313" key="4">
    <source>
        <dbReference type="EMBL" id="TQM33576.1"/>
    </source>
</evidence>
<dbReference type="PANTHER" id="PTHR16305">
    <property type="entry name" value="TESTICULAR SOLUBLE ADENYLYL CYCLASE"/>
    <property type="match status" value="1"/>
</dbReference>
<dbReference type="InterPro" id="IPR027417">
    <property type="entry name" value="P-loop_NTPase"/>
</dbReference>
<dbReference type="InterPro" id="IPR041664">
    <property type="entry name" value="AAA_16"/>
</dbReference>
<dbReference type="GO" id="GO:0004016">
    <property type="term" value="F:adenylate cyclase activity"/>
    <property type="evidence" value="ECO:0007669"/>
    <property type="project" value="TreeGrafter"/>
</dbReference>
<dbReference type="GO" id="GO:0005737">
    <property type="term" value="C:cytoplasm"/>
    <property type="evidence" value="ECO:0007669"/>
    <property type="project" value="TreeGrafter"/>
</dbReference>
<dbReference type="Pfam" id="PF13191">
    <property type="entry name" value="AAA_16"/>
    <property type="match status" value="1"/>
</dbReference>
<gene>
    <name evidence="4" type="ORF">FB390_5310</name>
</gene>
<dbReference type="AlphaFoldDB" id="A0A543FII0"/>
<evidence type="ECO:0000313" key="5">
    <source>
        <dbReference type="Proteomes" id="UP000316331"/>
    </source>
</evidence>
<name>A0A543FII0_9NOCA</name>
<dbReference type="Proteomes" id="UP000316331">
    <property type="component" value="Unassembled WGS sequence"/>
</dbReference>
<keyword evidence="1" id="KW-0547">Nucleotide-binding</keyword>
<dbReference type="GO" id="GO:0005524">
    <property type="term" value="F:ATP binding"/>
    <property type="evidence" value="ECO:0007669"/>
    <property type="project" value="UniProtKB-KW"/>
</dbReference>
<evidence type="ECO:0000259" key="3">
    <source>
        <dbReference type="Pfam" id="PF13191"/>
    </source>
</evidence>
<organism evidence="4 5">
    <name type="scientific">Nocardia bhagyanarayanae</name>
    <dbReference type="NCBI Taxonomy" id="1215925"/>
    <lineage>
        <taxon>Bacteria</taxon>
        <taxon>Bacillati</taxon>
        <taxon>Actinomycetota</taxon>
        <taxon>Actinomycetes</taxon>
        <taxon>Mycobacteriales</taxon>
        <taxon>Nocardiaceae</taxon>
        <taxon>Nocardia</taxon>
    </lineage>
</organism>
<dbReference type="PANTHER" id="PTHR16305:SF28">
    <property type="entry name" value="GUANYLATE CYCLASE DOMAIN-CONTAINING PROTEIN"/>
    <property type="match status" value="1"/>
</dbReference>
<accession>A0A543FII0</accession>
<reference evidence="4 5" key="1">
    <citation type="submission" date="2019-06" db="EMBL/GenBank/DDBJ databases">
        <title>Sequencing the genomes of 1000 actinobacteria strains.</title>
        <authorList>
            <person name="Klenk H.-P."/>
        </authorList>
    </citation>
    <scope>NUCLEOTIDE SEQUENCE [LARGE SCALE GENOMIC DNA]</scope>
    <source>
        <strain evidence="4 5">DSM 103495</strain>
    </source>
</reference>